<dbReference type="EMBL" id="SNVJ01000023">
    <property type="protein sequence ID" value="MXP65549.1"/>
    <property type="molecule type" value="Genomic_DNA"/>
</dbReference>
<organism evidence="1 2">
    <name type="scientific">Teichococcus coralli</name>
    <dbReference type="NCBI Taxonomy" id="2545983"/>
    <lineage>
        <taxon>Bacteria</taxon>
        <taxon>Pseudomonadati</taxon>
        <taxon>Pseudomonadota</taxon>
        <taxon>Alphaproteobacteria</taxon>
        <taxon>Acetobacterales</taxon>
        <taxon>Roseomonadaceae</taxon>
        <taxon>Roseomonas</taxon>
    </lineage>
</organism>
<comment type="caution">
    <text evidence="1">The sequence shown here is derived from an EMBL/GenBank/DDBJ whole genome shotgun (WGS) entry which is preliminary data.</text>
</comment>
<dbReference type="AlphaFoldDB" id="A0A845BQ62"/>
<dbReference type="OrthoDB" id="7264443at2"/>
<name>A0A845BQ62_9PROT</name>
<evidence type="ECO:0000313" key="1">
    <source>
        <dbReference type="EMBL" id="MXP65549.1"/>
    </source>
</evidence>
<dbReference type="Proteomes" id="UP000460715">
    <property type="component" value="Unassembled WGS sequence"/>
</dbReference>
<sequence length="429" mass="44324">MTFSADPARPPLDTPLGAIASFDLSTTTGMALLRRFDAQLRLIGDADAQRAAVRRLSCRAPLSSRATGLLALPGGALALRREETVLVCDPASACTAAGPAATGLRAQLAGLPLQSVAHAPGGLLLRSGLPAMEAAQAITLVEPAGLLAPLWPQAASWRGPALLRWGQGGAVAWEMVPAPAPLALGASVVGEPLAVGEPLPRDLWDAPTGDDRYQLLATGLAAYLDELLGNEVSDLLRFELADHWTDGEESLASLLADGLGLLPSCFAVPAEQPAGLAALQDWPRAAAAVAASAAPMALLGIAPQDWSWGWQAEARQAFLRQVRRAVPADAAVLLAEGAAAMPVPLAEIGADRTARQAVAALAVLLPLPATPLDLLLLGRRVAQGCGGPVQLAAPCWGLWHRCDPQARLEAGNGGWYSLGGGLEELEDVF</sequence>
<keyword evidence="2" id="KW-1185">Reference proteome</keyword>
<protein>
    <submittedName>
        <fullName evidence="1">Uncharacterized protein</fullName>
    </submittedName>
</protein>
<proteinExistence type="predicted"/>
<reference evidence="1 2" key="1">
    <citation type="submission" date="2019-03" db="EMBL/GenBank/DDBJ databases">
        <title>Roseomonas sp. a novel Roseomonas species isolated from Sea whip Gorgonian.</title>
        <authorList>
            <person name="Li F."/>
            <person name="Pan X."/>
            <person name="Huang S."/>
            <person name="Li Z."/>
            <person name="Meng B."/>
        </authorList>
    </citation>
    <scope>NUCLEOTIDE SEQUENCE [LARGE SCALE GENOMIC DNA]</scope>
    <source>
        <strain evidence="1 2">M0104</strain>
    </source>
</reference>
<evidence type="ECO:0000313" key="2">
    <source>
        <dbReference type="Proteomes" id="UP000460715"/>
    </source>
</evidence>
<gene>
    <name evidence="1" type="ORF">E0493_19560</name>
</gene>
<accession>A0A845BQ62</accession>
<dbReference type="RefSeq" id="WP_160938958.1">
    <property type="nucleotide sequence ID" value="NZ_SNVJ01000023.1"/>
</dbReference>